<evidence type="ECO:0000259" key="5">
    <source>
        <dbReference type="Pfam" id="PF12770"/>
    </source>
</evidence>
<evidence type="ECO:0000256" key="1">
    <source>
        <dbReference type="ARBA" id="ARBA00022737"/>
    </source>
</evidence>
<comment type="caution">
    <text evidence="6">The sequence shown here is derived from an EMBL/GenBank/DDBJ whole genome shotgun (WGS) entry which is preliminary data.</text>
</comment>
<dbReference type="InterPro" id="IPR011990">
    <property type="entry name" value="TPR-like_helical_dom_sf"/>
</dbReference>
<evidence type="ECO:0000256" key="4">
    <source>
        <dbReference type="SAM" id="SignalP"/>
    </source>
</evidence>
<dbReference type="EMBL" id="PUIA01000035">
    <property type="protein sequence ID" value="PQO33380.1"/>
    <property type="molecule type" value="Genomic_DNA"/>
</dbReference>
<dbReference type="SUPFAM" id="SSF48452">
    <property type="entry name" value="TPR-like"/>
    <property type="match status" value="4"/>
</dbReference>
<keyword evidence="4" id="KW-0732">Signal</keyword>
<keyword evidence="1" id="KW-0677">Repeat</keyword>
<proteinExistence type="predicted"/>
<evidence type="ECO:0000256" key="3">
    <source>
        <dbReference type="PROSITE-ProRule" id="PRU00339"/>
    </source>
</evidence>
<keyword evidence="2 3" id="KW-0802">TPR repeat</keyword>
<feature type="signal peptide" evidence="4">
    <location>
        <begin position="1"/>
        <end position="21"/>
    </location>
</feature>
<dbReference type="SMART" id="SM00028">
    <property type="entry name" value="TPR"/>
    <property type="match status" value="11"/>
</dbReference>
<organism evidence="6 7">
    <name type="scientific">Blastopirellula marina</name>
    <dbReference type="NCBI Taxonomy" id="124"/>
    <lineage>
        <taxon>Bacteria</taxon>
        <taxon>Pseudomonadati</taxon>
        <taxon>Planctomycetota</taxon>
        <taxon>Planctomycetia</taxon>
        <taxon>Pirellulales</taxon>
        <taxon>Pirellulaceae</taxon>
        <taxon>Blastopirellula</taxon>
    </lineage>
</organism>
<gene>
    <name evidence="6" type="ORF">C5Y96_11060</name>
</gene>
<accession>A0A2S8FN10</accession>
<evidence type="ECO:0000313" key="6">
    <source>
        <dbReference type="EMBL" id="PQO33380.1"/>
    </source>
</evidence>
<feature type="chain" id="PRO_5015518684" description="CHAT domain-containing protein" evidence="4">
    <location>
        <begin position="22"/>
        <end position="1148"/>
    </location>
</feature>
<feature type="repeat" description="TPR" evidence="3">
    <location>
        <begin position="248"/>
        <end position="281"/>
    </location>
</feature>
<feature type="repeat" description="TPR" evidence="3">
    <location>
        <begin position="164"/>
        <end position="197"/>
    </location>
</feature>
<dbReference type="Proteomes" id="UP000240009">
    <property type="component" value="Unassembled WGS sequence"/>
</dbReference>
<dbReference type="PANTHER" id="PTHR45641:SF19">
    <property type="entry name" value="NEPHROCYSTIN-3"/>
    <property type="match status" value="1"/>
</dbReference>
<feature type="repeat" description="TPR" evidence="3">
    <location>
        <begin position="416"/>
        <end position="449"/>
    </location>
</feature>
<dbReference type="Pfam" id="PF13424">
    <property type="entry name" value="TPR_12"/>
    <property type="match status" value="5"/>
</dbReference>
<dbReference type="Gene3D" id="1.25.40.10">
    <property type="entry name" value="Tetratricopeptide repeat domain"/>
    <property type="match status" value="4"/>
</dbReference>
<feature type="repeat" description="TPR" evidence="3">
    <location>
        <begin position="500"/>
        <end position="533"/>
    </location>
</feature>
<protein>
    <recommendedName>
        <fullName evidence="5">CHAT domain-containing protein</fullName>
    </recommendedName>
</protein>
<dbReference type="PANTHER" id="PTHR45641">
    <property type="entry name" value="TETRATRICOPEPTIDE REPEAT PROTEIN (AFU_ORTHOLOGUE AFUA_6G03870)"/>
    <property type="match status" value="1"/>
</dbReference>
<dbReference type="Pfam" id="PF13374">
    <property type="entry name" value="TPR_10"/>
    <property type="match status" value="1"/>
</dbReference>
<evidence type="ECO:0000313" key="7">
    <source>
        <dbReference type="Proteomes" id="UP000240009"/>
    </source>
</evidence>
<dbReference type="OrthoDB" id="220792at2"/>
<dbReference type="Pfam" id="PF12770">
    <property type="entry name" value="CHAT"/>
    <property type="match status" value="1"/>
</dbReference>
<dbReference type="AlphaFoldDB" id="A0A2S8FN10"/>
<evidence type="ECO:0000256" key="2">
    <source>
        <dbReference type="ARBA" id="ARBA00022803"/>
    </source>
</evidence>
<reference evidence="6 7" key="1">
    <citation type="submission" date="2018-02" db="EMBL/GenBank/DDBJ databases">
        <title>Comparative genomes isolates from brazilian mangrove.</title>
        <authorList>
            <person name="Araujo J.E."/>
            <person name="Taketani R.G."/>
            <person name="Silva M.C.P."/>
            <person name="Loureco M.V."/>
            <person name="Andreote F.D."/>
        </authorList>
    </citation>
    <scope>NUCLEOTIDE SEQUENCE [LARGE SCALE GENOMIC DNA]</scope>
    <source>
        <strain evidence="6 7">HEX-2 MGV</strain>
    </source>
</reference>
<name>A0A2S8FN10_9BACT</name>
<sequence>MFHARKRTKLVLLLICATAFAVVPVNLMAGEQEDAAALRNATLQMNAAGKFADAKKLSLKELELNKKLYGDRDIRTAVNYLVLGQIDLGLGDNKSALTNFQQSLKLQRSLKDRSQFNESAYINCVIMEANTLTKLQVLAPAAASFEEALDRQVKMAGDDDLMAAYLRSNLGFVLTKLRRLDEARTHLEKALKVRSEKLGEQHPETLACLTNLASVKVEQGDYQGAKADFEMILNSKLAQPGGATADVALAKNNLGETLNRLGDYAAARQHFQEALVICEKTAGKESELTVTLLNNIGRLERETGELDAATLHLLAALQTSQKVLGAAHDKTAISADNLGQVFQEKQDYPRARSLFDAAFKIRLAVFGAKHPQTAYCMDVLGEFFRHTGNLEEARKYHEEALKIRRESLGDEHSETALSMLHLSHVLASQGEFDTAQRGYEKALEVSRKVNGENHATTGLMVGGLGVLHSLKGEYEESLRYAQLALEIAQNTRGAEHGNATVALMNLGYLHYKLGNYDKAEEFLQEAQEIMTESLPPESYLLVNGQTTLATVFAANGKWEQALDLFDQSQKAKAQSTHVLLASSSSREQEQLRLGLIGSLAKALSVARQHSDQPEVASKSAEWVLNGKSMTTEILAKQTQLTMHSDDPDLRDKIAKLKEVRGTIAAITMASSSPASRASRQSVLQVMTEAENQLSGEIARKQGRNEVTPGWISLNDIRSQLKPNQVFINILQPVTFNLSAKGTEAMGEPERYLAWIIPAENQGEVQLVDLGPSAVINAKITDVRTVIGDTQLLASKKESEATKQCKTALQEVAGLVWQPLKDKLPEATNQLIISPDSTLWLLPWAALPGNEAHYLVEDYQVQYVGSGRELLPKEEKTSTRIPLIFADPDYDLSPADSKAALAKIFRNPAPKSSITDRFAVQTKLPPVGRLPGTKEEAAAVTPSIEKIGGGAPKSFLGEAALEGVVKRVTGPKILLLSTHGFFLPEPKLEPQILARLSSPLKQEYATIQQVDNPLLRCGVLMAGCNNPPVDLDDGILTGMEVIDIDLQGTELVVLSACETGVGDVRTGDGIAGLCQAFQIAGAQRVVSTLWPVSDRETAILMSNFFQQIADGDSHADALRNAQLECIRRHREENSAAHPFYWACWTLIEN</sequence>
<dbReference type="InterPro" id="IPR019734">
    <property type="entry name" value="TPR_rpt"/>
</dbReference>
<dbReference type="RefSeq" id="WP_105353096.1">
    <property type="nucleotide sequence ID" value="NZ_PUIA01000035.1"/>
</dbReference>
<feature type="domain" description="CHAT" evidence="5">
    <location>
        <begin position="807"/>
        <end position="1146"/>
    </location>
</feature>
<dbReference type="PROSITE" id="PS50005">
    <property type="entry name" value="TPR"/>
    <property type="match status" value="5"/>
</dbReference>
<dbReference type="InterPro" id="IPR024983">
    <property type="entry name" value="CHAT_dom"/>
</dbReference>
<feature type="repeat" description="TPR" evidence="3">
    <location>
        <begin position="374"/>
        <end position="407"/>
    </location>
</feature>